<name>A0ABM4WWW5_COFAR</name>
<proteinExistence type="predicted"/>
<dbReference type="Pfam" id="PF06075">
    <property type="entry name" value="DUF936"/>
    <property type="match status" value="1"/>
</dbReference>
<dbReference type="PANTHER" id="PTHR31928:SF7">
    <property type="entry name" value="FACTOR 1-DELTA, PUTATIVE (DUF936)-RELATED"/>
    <property type="match status" value="1"/>
</dbReference>
<feature type="domain" description="DUF6857" evidence="3">
    <location>
        <begin position="423"/>
        <end position="685"/>
    </location>
</feature>
<dbReference type="PANTHER" id="PTHR31928">
    <property type="entry name" value="EXPRESSED PROTEIN"/>
    <property type="match status" value="1"/>
</dbReference>
<dbReference type="InterPro" id="IPR048297">
    <property type="entry name" value="DUF936_dom_pln"/>
</dbReference>
<organism evidence="4 5">
    <name type="scientific">Coffea arabica</name>
    <name type="common">Arabian coffee</name>
    <dbReference type="NCBI Taxonomy" id="13443"/>
    <lineage>
        <taxon>Eukaryota</taxon>
        <taxon>Viridiplantae</taxon>
        <taxon>Streptophyta</taxon>
        <taxon>Embryophyta</taxon>
        <taxon>Tracheophyta</taxon>
        <taxon>Spermatophyta</taxon>
        <taxon>Magnoliopsida</taxon>
        <taxon>eudicotyledons</taxon>
        <taxon>Gunneridae</taxon>
        <taxon>Pentapetalae</taxon>
        <taxon>asterids</taxon>
        <taxon>lamiids</taxon>
        <taxon>Gentianales</taxon>
        <taxon>Rubiaceae</taxon>
        <taxon>Ixoroideae</taxon>
        <taxon>Gardenieae complex</taxon>
        <taxon>Bertiereae - Coffeeae clade</taxon>
        <taxon>Coffeeae</taxon>
        <taxon>Coffea</taxon>
    </lineage>
</organism>
<feature type="domain" description="DUF6857" evidence="3">
    <location>
        <begin position="334"/>
        <end position="386"/>
    </location>
</feature>
<dbReference type="InterPro" id="IPR010341">
    <property type="entry name" value="DUF936_pln"/>
</dbReference>
<keyword evidence="4" id="KW-1185">Reference proteome</keyword>
<dbReference type="Pfam" id="PF21647">
    <property type="entry name" value="DUF6857"/>
    <property type="match status" value="2"/>
</dbReference>
<dbReference type="Proteomes" id="UP001652660">
    <property type="component" value="Chromosome 2e"/>
</dbReference>
<evidence type="ECO:0000313" key="5">
    <source>
        <dbReference type="RefSeq" id="XP_071936266.1"/>
    </source>
</evidence>
<feature type="domain" description="DUF936" evidence="2">
    <location>
        <begin position="4"/>
        <end position="119"/>
    </location>
</feature>
<gene>
    <name evidence="5" type="primary">LOC113732159</name>
</gene>
<sequence>MASLKPGILLKLLQNVDNKEAKVVGEHRSALLQVIGIVPSLDDDPWKSRGFYLRVSDSVHSAYLSVLDEDVELILSDKIQLGQFIHVTRLDSGSPVPVLCGLKPVPKRRPCIGEPKDLISSDVLTVRKNVDSKRVKKKVGLDKKSLAKENLKGKLNGVLDNEGVKSRRLSLSYGNVGGLEVRRLSLDSIRKGWDRSPGGNGSVVSVSKSKFKEGSLGMDSSRSPAGNNGVASVSKLKPKNVSLVSDSVNSTACNRGVTSVSKSKSKDGSESVLPGKKSSSEDSTSKNSSISPLKSKNGTVSPKLITKPTRKDLKSSNNETLPAQLKKVDLRFGNWSDSKISSKSVPLTIHNLGKEVRIYRNISFLSAAHAMEDAAAADGVIRCMRSVYFISSSYVGTKLSLSFTEEKEKRHISSHLQLKRNFVLQMQDMFAQLCESSEKDSAGQLVEQFLHLQGNMQNAAAMIEALVETRTLEAKSSNSCSSQPPSPEMCSKFASKNALSWVQAAVETDLAKFSLLRKDEKKGIQSGQNCFYVMLENAPKKIEAENSPSKNKRSPRNHDKVVSDSNAKNPPPSSRRLPSVTKRAAVETEEWCKGNGLKDAASLAEKLLLVSRGWFLNYLENFLDKDCGLMNGEADSKTASLLGQLKRVNQWLDDSFPQGHGVDERIDGLKKKLYGFLLDHVDSAILSKRQQDKKNKEERIEVNQITFHCFVFVDPN</sequence>
<reference evidence="5" key="1">
    <citation type="submission" date="2025-08" db="UniProtKB">
        <authorList>
            <consortium name="RefSeq"/>
        </authorList>
    </citation>
    <scope>IDENTIFICATION</scope>
    <source>
        <tissue evidence="5">Leaves</tissue>
    </source>
</reference>
<feature type="region of interest" description="Disordered" evidence="1">
    <location>
        <begin position="253"/>
        <end position="318"/>
    </location>
</feature>
<dbReference type="InterPro" id="IPR049172">
    <property type="entry name" value="DUF6857_pln"/>
</dbReference>
<dbReference type="RefSeq" id="XP_071936266.1">
    <property type="nucleotide sequence ID" value="XM_072080165.1"/>
</dbReference>
<evidence type="ECO:0000313" key="4">
    <source>
        <dbReference type="Proteomes" id="UP001652660"/>
    </source>
</evidence>
<feature type="compositionally biased region" description="Polar residues" evidence="1">
    <location>
        <begin position="218"/>
        <end position="231"/>
    </location>
</feature>
<feature type="region of interest" description="Disordered" evidence="1">
    <location>
        <begin position="213"/>
        <end position="233"/>
    </location>
</feature>
<accession>A0ABM4WWW5</accession>
<protein>
    <submittedName>
        <fullName evidence="5">Uncharacterized protein isoform X1</fullName>
    </submittedName>
</protein>
<evidence type="ECO:0000256" key="1">
    <source>
        <dbReference type="SAM" id="MobiDB-lite"/>
    </source>
</evidence>
<dbReference type="GeneID" id="113732159"/>
<evidence type="ECO:0000259" key="3">
    <source>
        <dbReference type="Pfam" id="PF21647"/>
    </source>
</evidence>
<feature type="compositionally biased region" description="Polar residues" evidence="1">
    <location>
        <begin position="253"/>
        <end position="262"/>
    </location>
</feature>
<feature type="region of interest" description="Disordered" evidence="1">
    <location>
        <begin position="542"/>
        <end position="581"/>
    </location>
</feature>
<evidence type="ECO:0000259" key="2">
    <source>
        <dbReference type="Pfam" id="PF06075"/>
    </source>
</evidence>